<dbReference type="Proteomes" id="UP001306592">
    <property type="component" value="Unassembled WGS sequence"/>
</dbReference>
<dbReference type="GeneID" id="89473482"/>
<dbReference type="Pfam" id="PF00126">
    <property type="entry name" value="HTH_1"/>
    <property type="match status" value="1"/>
</dbReference>
<dbReference type="InterPro" id="IPR036388">
    <property type="entry name" value="WH-like_DNA-bd_sf"/>
</dbReference>
<dbReference type="InterPro" id="IPR058163">
    <property type="entry name" value="LysR-type_TF_proteobact-type"/>
</dbReference>
<keyword evidence="8" id="KW-1185">Reference proteome</keyword>
<organism evidence="7 8">
    <name type="scientific">Erwinia aphidicola</name>
    <dbReference type="NCBI Taxonomy" id="68334"/>
    <lineage>
        <taxon>Bacteria</taxon>
        <taxon>Pseudomonadati</taxon>
        <taxon>Pseudomonadota</taxon>
        <taxon>Gammaproteobacteria</taxon>
        <taxon>Enterobacterales</taxon>
        <taxon>Erwiniaceae</taxon>
        <taxon>Erwinia</taxon>
    </lineage>
</organism>
<evidence type="ECO:0000256" key="5">
    <source>
        <dbReference type="ARBA" id="ARBA00023163"/>
    </source>
</evidence>
<dbReference type="InterPro" id="IPR005119">
    <property type="entry name" value="LysR_subst-bd"/>
</dbReference>
<keyword evidence="3" id="KW-0238">DNA-binding</keyword>
<evidence type="ECO:0000259" key="6">
    <source>
        <dbReference type="PROSITE" id="PS50931"/>
    </source>
</evidence>
<comment type="similarity">
    <text evidence="1">Belongs to the LysR transcriptional regulatory family.</text>
</comment>
<dbReference type="SUPFAM" id="SSF53850">
    <property type="entry name" value="Periplasmic binding protein-like II"/>
    <property type="match status" value="1"/>
</dbReference>
<dbReference type="PANTHER" id="PTHR30537">
    <property type="entry name" value="HTH-TYPE TRANSCRIPTIONAL REGULATOR"/>
    <property type="match status" value="1"/>
</dbReference>
<evidence type="ECO:0000256" key="3">
    <source>
        <dbReference type="ARBA" id="ARBA00023125"/>
    </source>
</evidence>
<dbReference type="Pfam" id="PF03466">
    <property type="entry name" value="LysR_substrate"/>
    <property type="match status" value="1"/>
</dbReference>
<dbReference type="PRINTS" id="PR00039">
    <property type="entry name" value="HTHLYSR"/>
</dbReference>
<sequence length="307" mass="33622">MSRSYLPLNSLRAFEAAARQLSFTKAAIELNVTHAAISQQVKALEQHLNCQLFIRISRGLVLTPEGEILLPTLSDAFDRIADSLDRFSAGRVREKVKVGVVGTFATGYLLPRLAAFRLRYPHIDLLLSTHNNRVDSVAEGLDYAIRYGNGAWHGTESQFLCDAPLAPLCTPELAQQIQQPADLNTFTLLRSFRRDEWTTWFAAVGEPAPSPAQHIMVFDSSVNMLEAAQAGAGIALAPPVMFSHLLQSGKIVQPFATTISLGGYWLTRLQSRPESAGMRDFADWLLGEAGAPGHPGPTRKAVGPYNR</sequence>
<dbReference type="InterPro" id="IPR000847">
    <property type="entry name" value="LysR_HTH_N"/>
</dbReference>
<proteinExistence type="inferred from homology"/>
<keyword evidence="2" id="KW-0805">Transcription regulation</keyword>
<dbReference type="PANTHER" id="PTHR30537:SF70">
    <property type="entry name" value="HTH-TYPE TRANSCRIPTIONAL ACTIVATOR AMPR"/>
    <property type="match status" value="1"/>
</dbReference>
<keyword evidence="4" id="KW-0010">Activator</keyword>
<comment type="caution">
    <text evidence="7">The sequence shown here is derived from an EMBL/GenBank/DDBJ whole genome shotgun (WGS) entry which is preliminary data.</text>
</comment>
<evidence type="ECO:0000256" key="1">
    <source>
        <dbReference type="ARBA" id="ARBA00009437"/>
    </source>
</evidence>
<dbReference type="InterPro" id="IPR036390">
    <property type="entry name" value="WH_DNA-bd_sf"/>
</dbReference>
<dbReference type="Gene3D" id="1.10.10.10">
    <property type="entry name" value="Winged helix-like DNA-binding domain superfamily/Winged helix DNA-binding domain"/>
    <property type="match status" value="1"/>
</dbReference>
<dbReference type="Gene3D" id="3.40.190.10">
    <property type="entry name" value="Periplasmic binding protein-like II"/>
    <property type="match status" value="2"/>
</dbReference>
<evidence type="ECO:0000313" key="7">
    <source>
        <dbReference type="EMBL" id="MEI2682103.1"/>
    </source>
</evidence>
<reference evidence="7 8" key="1">
    <citation type="submission" date="2024-02" db="EMBL/GenBank/DDBJ databases">
        <title>First report Erwinia aphidicola in onion in Chile.</title>
        <authorList>
            <person name="Valenzuela M."/>
            <person name="Pena M."/>
            <person name="Dutta B."/>
        </authorList>
    </citation>
    <scope>NUCLEOTIDE SEQUENCE [LARGE SCALE GENOMIC DNA]</scope>
    <source>
        <strain evidence="7 8">QCJ3A</strain>
    </source>
</reference>
<protein>
    <submittedName>
        <fullName evidence="7">LysR family transcriptional regulator AmpR</fullName>
    </submittedName>
</protein>
<dbReference type="RefSeq" id="WP_048914693.1">
    <property type="nucleotide sequence ID" value="NZ_CAKKMT010000001.1"/>
</dbReference>
<dbReference type="PROSITE" id="PS50931">
    <property type="entry name" value="HTH_LYSR"/>
    <property type="match status" value="1"/>
</dbReference>
<evidence type="ECO:0000256" key="4">
    <source>
        <dbReference type="ARBA" id="ARBA00023159"/>
    </source>
</evidence>
<name>A0ABU8DGQ9_ERWAP</name>
<evidence type="ECO:0000256" key="2">
    <source>
        <dbReference type="ARBA" id="ARBA00023015"/>
    </source>
</evidence>
<dbReference type="SUPFAM" id="SSF46785">
    <property type="entry name" value="Winged helix' DNA-binding domain"/>
    <property type="match status" value="1"/>
</dbReference>
<feature type="domain" description="HTH lysR-type" evidence="6">
    <location>
        <begin position="6"/>
        <end position="63"/>
    </location>
</feature>
<dbReference type="EMBL" id="JBANEI010000005">
    <property type="protein sequence ID" value="MEI2682103.1"/>
    <property type="molecule type" value="Genomic_DNA"/>
</dbReference>
<accession>A0ABU8DGQ9</accession>
<evidence type="ECO:0000313" key="8">
    <source>
        <dbReference type="Proteomes" id="UP001306592"/>
    </source>
</evidence>
<keyword evidence="5" id="KW-0804">Transcription</keyword>
<gene>
    <name evidence="7" type="primary">ampR</name>
    <name evidence="7" type="ORF">V8N49_10580</name>
</gene>